<dbReference type="InterPro" id="IPR011009">
    <property type="entry name" value="Kinase-like_dom_sf"/>
</dbReference>
<dbReference type="SUPFAM" id="SSF56112">
    <property type="entry name" value="Protein kinase-like (PK-like)"/>
    <property type="match status" value="1"/>
</dbReference>
<dbReference type="eggNOG" id="COG3173">
    <property type="taxonomic scope" value="Bacteria"/>
</dbReference>
<evidence type="ECO:0000313" key="3">
    <source>
        <dbReference type="Proteomes" id="UP000007967"/>
    </source>
</evidence>
<dbReference type="KEGG" id="kfl:Kfla_1082"/>
<sequence length="328" mass="36903">MTPDQLRSRLAAYFARRSSEQPPPALGPLVKLAGGWASSLYTFTLEEAGSGPAATAVLKMYAPNARGGEHAAREWGALNRLRAMDLSVPRGILHEADARHLGQPFMVMDHISGSSLWQVFQAADSGTQARLTESFVAQLVALHALDAQVLEPAVRTHPYGYIEHELEQLRRDSESHAPLVEVVNWLEKRKHTVPCERPVILHRDYHPWNVLVDGGERLWVIDWDWQIGDARFDLAWTCMLMQRSDFRLFSSAVRAEYAQQSGGPLDGLTYFEVLTTVRWLLNVLPAVESEDLLDAATRADFRKFLVDPVRRAQTFLHEQTGIDAALRM</sequence>
<dbReference type="GO" id="GO:0016740">
    <property type="term" value="F:transferase activity"/>
    <property type="evidence" value="ECO:0007669"/>
    <property type="project" value="UniProtKB-KW"/>
</dbReference>
<keyword evidence="3" id="KW-1185">Reference proteome</keyword>
<proteinExistence type="predicted"/>
<dbReference type="EMBL" id="CP001736">
    <property type="protein sequence ID" value="ADB30186.1"/>
    <property type="molecule type" value="Genomic_DNA"/>
</dbReference>
<evidence type="ECO:0000313" key="2">
    <source>
        <dbReference type="EMBL" id="ADB30186.1"/>
    </source>
</evidence>
<dbReference type="RefSeq" id="WP_012918742.1">
    <property type="nucleotide sequence ID" value="NC_013729.1"/>
</dbReference>
<dbReference type="OrthoDB" id="4706173at2"/>
<organism evidence="2 3">
    <name type="scientific">Kribbella flavida (strain DSM 17836 / JCM 10339 / NBRC 14399)</name>
    <dbReference type="NCBI Taxonomy" id="479435"/>
    <lineage>
        <taxon>Bacteria</taxon>
        <taxon>Bacillati</taxon>
        <taxon>Actinomycetota</taxon>
        <taxon>Actinomycetes</taxon>
        <taxon>Propionibacteriales</taxon>
        <taxon>Kribbellaceae</taxon>
        <taxon>Kribbella</taxon>
    </lineage>
</organism>
<dbReference type="Gene3D" id="3.30.200.20">
    <property type="entry name" value="Phosphorylase Kinase, domain 1"/>
    <property type="match status" value="1"/>
</dbReference>
<dbReference type="PANTHER" id="PTHR21310">
    <property type="entry name" value="AMINOGLYCOSIDE PHOSPHOTRANSFERASE-RELATED-RELATED"/>
    <property type="match status" value="1"/>
</dbReference>
<evidence type="ECO:0000259" key="1">
    <source>
        <dbReference type="Pfam" id="PF01636"/>
    </source>
</evidence>
<reference evidence="3" key="1">
    <citation type="submission" date="2009-09" db="EMBL/GenBank/DDBJ databases">
        <title>The complete genome of Kribbella flavida DSM 17836.</title>
        <authorList>
            <consortium name="US DOE Joint Genome Institute (JGI-PGF)"/>
            <person name="Lucas S."/>
            <person name="Copeland A."/>
            <person name="Lapidus A."/>
            <person name="Glavina del Rio T."/>
            <person name="Dalin E."/>
            <person name="Tice H."/>
            <person name="Bruce D."/>
            <person name="Goodwin L."/>
            <person name="Pitluck S."/>
            <person name="Kyrpides N."/>
            <person name="Mavromatis K."/>
            <person name="Ivanova N."/>
            <person name="Saunders E."/>
            <person name="Brettin T."/>
            <person name="Detter J.C."/>
            <person name="Han C."/>
            <person name="Larimer F."/>
            <person name="Land M."/>
            <person name="Hauser L."/>
            <person name="Markowitz V."/>
            <person name="Cheng J.-F."/>
            <person name="Hugenholtz P."/>
            <person name="Woyke T."/>
            <person name="Wu D."/>
            <person name="Pukall R."/>
            <person name="Klenk H.-P."/>
            <person name="Eisen J.A."/>
        </authorList>
    </citation>
    <scope>NUCLEOTIDE SEQUENCE [LARGE SCALE GENOMIC DNA]</scope>
    <source>
        <strain evidence="3">DSM 17836 / JCM 10339 / NBRC 14399</strain>
    </source>
</reference>
<dbReference type="AlphaFoldDB" id="D2Q2K5"/>
<dbReference type="Proteomes" id="UP000007967">
    <property type="component" value="Chromosome"/>
</dbReference>
<accession>D2Q2K5</accession>
<gene>
    <name evidence="2" type="ordered locus">Kfla_1082</name>
</gene>
<dbReference type="InterPro" id="IPR051678">
    <property type="entry name" value="AGP_Transferase"/>
</dbReference>
<name>D2Q2K5_KRIFD</name>
<dbReference type="CDD" id="cd05154">
    <property type="entry name" value="ACAD10_11_N-like"/>
    <property type="match status" value="1"/>
</dbReference>
<keyword evidence="2" id="KW-0808">Transferase</keyword>
<dbReference type="STRING" id="479435.Kfla_1082"/>
<dbReference type="Gene3D" id="3.90.1200.10">
    <property type="match status" value="1"/>
</dbReference>
<dbReference type="InterPro" id="IPR002575">
    <property type="entry name" value="Aminoglycoside_PTrfase"/>
</dbReference>
<feature type="domain" description="Aminoglycoside phosphotransferase" evidence="1">
    <location>
        <begin position="31"/>
        <end position="261"/>
    </location>
</feature>
<dbReference type="Pfam" id="PF01636">
    <property type="entry name" value="APH"/>
    <property type="match status" value="1"/>
</dbReference>
<dbReference type="InterPro" id="IPR041726">
    <property type="entry name" value="ACAD10_11_N"/>
</dbReference>
<reference evidence="2 3" key="2">
    <citation type="journal article" date="2010" name="Stand. Genomic Sci.">
        <title>Complete genome sequence of Kribbella flavida type strain (IFO 14399).</title>
        <authorList>
            <person name="Pukall R."/>
            <person name="Lapidus A."/>
            <person name="Glavina Del Rio T."/>
            <person name="Copeland A."/>
            <person name="Tice H."/>
            <person name="Cheng J.-F."/>
            <person name="Lucas S."/>
            <person name="Chen F."/>
            <person name="Nolan M."/>
            <person name="LaButti K."/>
            <person name="Pati A."/>
            <person name="Ivanova N."/>
            <person name="Mavrommatis K."/>
            <person name="Mikhailova N."/>
            <person name="Pitluck S."/>
            <person name="Bruce D."/>
            <person name="Goodwin L."/>
            <person name="Land M."/>
            <person name="Hauser L."/>
            <person name="Chang Y.-J."/>
            <person name="Jeffries C.D."/>
            <person name="Chen A."/>
            <person name="Palaniappan K."/>
            <person name="Chain P."/>
            <person name="Rohde M."/>
            <person name="Goeker M."/>
            <person name="Bristow J."/>
            <person name="Eisen J.A."/>
            <person name="Markowitz V."/>
            <person name="Hugenholtz P."/>
            <person name="Kyrpides N.C."/>
            <person name="Klenk H.-P."/>
            <person name="Brettin T."/>
        </authorList>
    </citation>
    <scope>NUCLEOTIDE SEQUENCE [LARGE SCALE GENOMIC DNA]</scope>
    <source>
        <strain evidence="3">DSM 17836 / JCM 10339 / NBRC 14399</strain>
    </source>
</reference>
<protein>
    <submittedName>
        <fullName evidence="2">Aminoglycoside phosphotransferase</fullName>
    </submittedName>
</protein>
<dbReference type="HOGENOM" id="CLU_846709_0_0_11"/>